<protein>
    <submittedName>
        <fullName evidence="2">Uncharacterized protein</fullName>
    </submittedName>
</protein>
<dbReference type="Proteomes" id="UP001501747">
    <property type="component" value="Unassembled WGS sequence"/>
</dbReference>
<evidence type="ECO:0000313" key="2">
    <source>
        <dbReference type="EMBL" id="GAA3985689.1"/>
    </source>
</evidence>
<gene>
    <name evidence="2" type="ORF">GCM10022247_00200</name>
</gene>
<dbReference type="EMBL" id="BAABAL010000001">
    <property type="protein sequence ID" value="GAA3985689.1"/>
    <property type="molecule type" value="Genomic_DNA"/>
</dbReference>
<feature type="compositionally biased region" description="Gly residues" evidence="1">
    <location>
        <begin position="56"/>
        <end position="70"/>
    </location>
</feature>
<feature type="region of interest" description="Disordered" evidence="1">
    <location>
        <begin position="50"/>
        <end position="78"/>
    </location>
</feature>
<organism evidence="2 3">
    <name type="scientific">Allokutzneria multivorans</name>
    <dbReference type="NCBI Taxonomy" id="1142134"/>
    <lineage>
        <taxon>Bacteria</taxon>
        <taxon>Bacillati</taxon>
        <taxon>Actinomycetota</taxon>
        <taxon>Actinomycetes</taxon>
        <taxon>Pseudonocardiales</taxon>
        <taxon>Pseudonocardiaceae</taxon>
        <taxon>Allokutzneria</taxon>
    </lineage>
</organism>
<evidence type="ECO:0000313" key="3">
    <source>
        <dbReference type="Proteomes" id="UP001501747"/>
    </source>
</evidence>
<name>A0ABP7QNU7_9PSEU</name>
<keyword evidence="3" id="KW-1185">Reference proteome</keyword>
<proteinExistence type="predicted"/>
<sequence>MKDAPRKWIVTSVRFCRMNTNRKMSTTIATTTATQVPLIRVGRALPDGLDALVPGPGTGGATGPGTGTGSVGMWSVGI</sequence>
<reference evidence="3" key="1">
    <citation type="journal article" date="2019" name="Int. J. Syst. Evol. Microbiol.">
        <title>The Global Catalogue of Microorganisms (GCM) 10K type strain sequencing project: providing services to taxonomists for standard genome sequencing and annotation.</title>
        <authorList>
            <consortium name="The Broad Institute Genomics Platform"/>
            <consortium name="The Broad Institute Genome Sequencing Center for Infectious Disease"/>
            <person name="Wu L."/>
            <person name="Ma J."/>
        </authorList>
    </citation>
    <scope>NUCLEOTIDE SEQUENCE [LARGE SCALE GENOMIC DNA]</scope>
    <source>
        <strain evidence="3">JCM 17342</strain>
    </source>
</reference>
<accession>A0ABP7QNU7</accession>
<evidence type="ECO:0000256" key="1">
    <source>
        <dbReference type="SAM" id="MobiDB-lite"/>
    </source>
</evidence>
<comment type="caution">
    <text evidence="2">The sequence shown here is derived from an EMBL/GenBank/DDBJ whole genome shotgun (WGS) entry which is preliminary data.</text>
</comment>